<dbReference type="EMBL" id="VIEB01000620">
    <property type="protein sequence ID" value="TQD84784.1"/>
    <property type="molecule type" value="Genomic_DNA"/>
</dbReference>
<keyword evidence="5" id="KW-0175">Coiled coil</keyword>
<dbReference type="GO" id="GO:0000226">
    <property type="term" value="P:microtubule cytoskeleton organization"/>
    <property type="evidence" value="ECO:0007669"/>
    <property type="project" value="InterPro"/>
</dbReference>
<feature type="compositionally biased region" description="Basic and acidic residues" evidence="6">
    <location>
        <begin position="1217"/>
        <end position="1226"/>
    </location>
</feature>
<accession>A0A540LE89</accession>
<keyword evidence="4" id="KW-0963">Cytoplasm</keyword>
<comment type="subcellular location">
    <subcellularLocation>
        <location evidence="1">Cytoplasm</location>
        <location evidence="1">Cytoskeleton</location>
    </subcellularLocation>
</comment>
<comment type="similarity">
    <text evidence="2">Belongs to the MAP65/ASE1 family.</text>
</comment>
<evidence type="ECO:0000256" key="6">
    <source>
        <dbReference type="SAM" id="MobiDB-lite"/>
    </source>
</evidence>
<evidence type="ECO:0000256" key="5">
    <source>
        <dbReference type="SAM" id="Coils"/>
    </source>
</evidence>
<reference evidence="7 8" key="1">
    <citation type="journal article" date="2019" name="G3 (Bethesda)">
        <title>Sequencing of a Wild Apple (Malus baccata) Genome Unravels the Differences Between Cultivated and Wild Apple Species Regarding Disease Resistance and Cold Tolerance.</title>
        <authorList>
            <person name="Chen X."/>
        </authorList>
    </citation>
    <scope>NUCLEOTIDE SEQUENCE [LARGE SCALE GENOMIC DNA]</scope>
    <source>
        <strain evidence="8">cv. Shandingzi</strain>
        <tissue evidence="7">Leaves</tissue>
    </source>
</reference>
<dbReference type="GO" id="GO:0005819">
    <property type="term" value="C:spindle"/>
    <property type="evidence" value="ECO:0007669"/>
    <property type="project" value="TreeGrafter"/>
</dbReference>
<feature type="compositionally biased region" description="Basic and acidic residues" evidence="6">
    <location>
        <begin position="621"/>
        <end position="630"/>
    </location>
</feature>
<dbReference type="GO" id="GO:0008017">
    <property type="term" value="F:microtubule binding"/>
    <property type="evidence" value="ECO:0007669"/>
    <property type="project" value="InterPro"/>
</dbReference>
<dbReference type="PANTHER" id="PTHR19321:SF7">
    <property type="entry name" value="65-KDA MICROTUBULE-ASSOCIATED PROTEIN 3"/>
    <property type="match status" value="1"/>
</dbReference>
<comment type="caution">
    <text evidence="7">The sequence shown here is derived from an EMBL/GenBank/DDBJ whole genome shotgun (WGS) entry which is preliminary data.</text>
</comment>
<dbReference type="InterPro" id="IPR007145">
    <property type="entry name" value="MAP65_Ase1_PRC1"/>
</dbReference>
<organism evidence="7 8">
    <name type="scientific">Malus baccata</name>
    <name type="common">Siberian crab apple</name>
    <name type="synonym">Pyrus baccata</name>
    <dbReference type="NCBI Taxonomy" id="106549"/>
    <lineage>
        <taxon>Eukaryota</taxon>
        <taxon>Viridiplantae</taxon>
        <taxon>Streptophyta</taxon>
        <taxon>Embryophyta</taxon>
        <taxon>Tracheophyta</taxon>
        <taxon>Spermatophyta</taxon>
        <taxon>Magnoliopsida</taxon>
        <taxon>eudicotyledons</taxon>
        <taxon>Gunneridae</taxon>
        <taxon>Pentapetalae</taxon>
        <taxon>rosids</taxon>
        <taxon>fabids</taxon>
        <taxon>Rosales</taxon>
        <taxon>Rosaceae</taxon>
        <taxon>Amygdaloideae</taxon>
        <taxon>Maleae</taxon>
        <taxon>Malus</taxon>
    </lineage>
</organism>
<dbReference type="Proteomes" id="UP000315295">
    <property type="component" value="Unassembled WGS sequence"/>
</dbReference>
<feature type="region of interest" description="Disordered" evidence="6">
    <location>
        <begin position="1208"/>
        <end position="1238"/>
    </location>
</feature>
<dbReference type="Pfam" id="PF03999">
    <property type="entry name" value="MAP65_ASE1"/>
    <property type="match status" value="2"/>
</dbReference>
<sequence>MFSQQGSNHFARMETKFESLLQELQKIWDEVGVPDVERDAMFLKIEQECMEVSRRKVDEAKKCKAQLLQKIANHKVELVDICAALGEQPQKLDQKASGSLKKELETIIQQLEDMKMRKMERRNEFFVVLDQLQKISNAIGKCMKDSLYKMVVEETDLSLKRLEELRRRLLEYQDEKRNRLNLVMDHLNIISSLSLVLGMDFKQTIHEIHPTLIDSEGAKDISNNTIDSLDNSIQRLRKLKNQRWQRLQDHASALLELWNLMDTPIEEQNKFQNVTSHITALESEITEPNMLSTDVLNHVEAEVSRLQQLKSSKLKEISQKKKLELEEICKRSHMVTETFSAMEHSIEAVESGTADTACPLEQIDLQITRAKEEASSRKEILEKVEKWLAARQEECWLEEYNRDENRYNAGRGAHLTLKRAEKARALVNKIPGMLEALTSKATAWERERGTEFLYDGGKLLLMLNQYSTLRQEKEQEKQRQRDMKKFQGLVLVEQEAFYGSKRSPSKSGKKASNRKMSLGGALIRSQKYEKVTPPLHPTKKGRRTSEIYGHSVKKRPTSAAKALEMESPLIRKPLSPVYSEVSSMANVANYFEGQKRQQETNIQASHLFSEKPIMTPSKPKNVGDDAENRTPKTKPIPVPPTPSTISVHMLTAMTPATPFTSGDYKIEKADQRLEYSFEELDQKASGSLKKELETIIQQLEDMKMRKMERRNEFFVVLDQLQKISNAIGKCMKDSLYKMVVEETDLSLKRLEELRRRLLEYQDEKRNRLNLVMDHLNIISSLSLVLGMDFKQTIHEIHPTLIDSEGAKDISNTTIDSLGNSIQRLRKLKNQRWQRLQDHASALLELWNLMDTPIEEQNKFQNVTSHITALESEITEPNMLSTDVLNHVEAEVSRLQQLKSSKLKEISQKKKLELEEICKRSHMVTETFSAMEHSIEAVESGTADTACPLEQIDLQITRANEEASSRKEILEKVEKWLAARQEECWLEEYNSLQHIVGFQDENRYNAGRGAHLTLKRAEKARALVNKIPGMLEALTSKATAWERERGTEFLYDGGKLLLMLNQYSTLRQEKEQEKQRQRDMKKFQGLVLVEQEAFYGSKRSPSKSGKKASNRKMSLGGALIRSQKYEKVTPPLHPTKKGRRTSEIYGHSVKKRPTSAAKALEMESPLIRKPLSPVYSEVSSMANVANYFEGQKRQQETNIQASHLFSEKPIMTPSKPKNVGDDAENRTPKTKPIPVPPTPSTISVHMLTAMTPATPFTSGDYKIEKADQRLEYSFEEVRAIRYELCSK</sequence>
<evidence type="ECO:0000313" key="7">
    <source>
        <dbReference type="EMBL" id="TQD84784.1"/>
    </source>
</evidence>
<evidence type="ECO:0000313" key="8">
    <source>
        <dbReference type="Proteomes" id="UP000315295"/>
    </source>
</evidence>
<dbReference type="GO" id="GO:0005737">
    <property type="term" value="C:cytoplasm"/>
    <property type="evidence" value="ECO:0007669"/>
    <property type="project" value="TreeGrafter"/>
</dbReference>
<evidence type="ECO:0000256" key="3">
    <source>
        <dbReference type="ARBA" id="ARBA00022701"/>
    </source>
</evidence>
<dbReference type="Gene3D" id="1.20.58.1520">
    <property type="match status" value="2"/>
</dbReference>
<evidence type="ECO:0000256" key="1">
    <source>
        <dbReference type="ARBA" id="ARBA00004245"/>
    </source>
</evidence>
<feature type="region of interest" description="Disordered" evidence="6">
    <location>
        <begin position="612"/>
        <end position="642"/>
    </location>
</feature>
<evidence type="ECO:0000256" key="4">
    <source>
        <dbReference type="ARBA" id="ARBA00023212"/>
    </source>
</evidence>
<feature type="coiled-coil region" evidence="5">
    <location>
        <begin position="743"/>
        <end position="770"/>
    </location>
</feature>
<dbReference type="STRING" id="106549.A0A540LE89"/>
<dbReference type="PANTHER" id="PTHR19321">
    <property type="entry name" value="PROTEIN REGULATOR OF CYTOKINESIS 1 PRC1-RELATED"/>
    <property type="match status" value="1"/>
</dbReference>
<keyword evidence="4" id="KW-0206">Cytoskeleton</keyword>
<feature type="coiled-coil region" evidence="5">
    <location>
        <begin position="155"/>
        <end position="182"/>
    </location>
</feature>
<protein>
    <submittedName>
        <fullName evidence="7">Uncharacterized protein</fullName>
    </submittedName>
</protein>
<name>A0A540LE89_MALBA</name>
<keyword evidence="3" id="KW-0493">Microtubule</keyword>
<proteinExistence type="inferred from homology"/>
<evidence type="ECO:0000256" key="2">
    <source>
        <dbReference type="ARBA" id="ARBA00006187"/>
    </source>
</evidence>
<gene>
    <name evidence="7" type="ORF">C1H46_029632</name>
</gene>
<keyword evidence="8" id="KW-1185">Reference proteome</keyword>
<dbReference type="GO" id="GO:0005874">
    <property type="term" value="C:microtubule"/>
    <property type="evidence" value="ECO:0007669"/>
    <property type="project" value="UniProtKB-KW"/>
</dbReference>